<feature type="domain" description="Dienelactone hydrolase" evidence="1">
    <location>
        <begin position="38"/>
        <end position="255"/>
    </location>
</feature>
<dbReference type="AlphaFoldDB" id="A0A9P8W0N4"/>
<dbReference type="Proteomes" id="UP000777438">
    <property type="component" value="Unassembled WGS sequence"/>
</dbReference>
<dbReference type="PANTHER" id="PTHR17630">
    <property type="entry name" value="DIENELACTONE HYDROLASE"/>
    <property type="match status" value="1"/>
</dbReference>
<sequence length="257" mass="28028">MASNPPGQCCLEGFRHEYEYPAPSEPRGEMIKIANDSISAYLATPAADKNKNVGILYIADIFGLWNNSKLLADEFAKNGYTCLIPDLFNGDVCPNPRPAGFDVMGWFARGSNGDNPHTSEQVDPIVVKGIEALKGLGLGKIGAVGYCFGAKYVVRHYKDGIQAGFLAHPSFVTEEEFAAIAGPISIAAAETDSIFPLDKRVASEKILNTLSHAWQINLYSGTEHGFAVRGDMSKRHLKFAKEQAFNQAVTWFDEHLA</sequence>
<dbReference type="InterPro" id="IPR029058">
    <property type="entry name" value="AB_hydrolase_fold"/>
</dbReference>
<evidence type="ECO:0000259" key="1">
    <source>
        <dbReference type="Pfam" id="PF01738"/>
    </source>
</evidence>
<keyword evidence="3" id="KW-1185">Reference proteome</keyword>
<reference evidence="2 3" key="1">
    <citation type="journal article" date="2021" name="Nat. Commun.">
        <title>Genetic determinants of endophytism in the Arabidopsis root mycobiome.</title>
        <authorList>
            <person name="Mesny F."/>
            <person name="Miyauchi S."/>
            <person name="Thiergart T."/>
            <person name="Pickel B."/>
            <person name="Atanasova L."/>
            <person name="Karlsson M."/>
            <person name="Huettel B."/>
            <person name="Barry K.W."/>
            <person name="Haridas S."/>
            <person name="Chen C."/>
            <person name="Bauer D."/>
            <person name="Andreopoulos W."/>
            <person name="Pangilinan J."/>
            <person name="LaButti K."/>
            <person name="Riley R."/>
            <person name="Lipzen A."/>
            <person name="Clum A."/>
            <person name="Drula E."/>
            <person name="Henrissat B."/>
            <person name="Kohler A."/>
            <person name="Grigoriev I.V."/>
            <person name="Martin F.M."/>
            <person name="Hacquard S."/>
        </authorList>
    </citation>
    <scope>NUCLEOTIDE SEQUENCE [LARGE SCALE GENOMIC DNA]</scope>
    <source>
        <strain evidence="2 3">MPI-CAGE-CH-0241</strain>
    </source>
</reference>
<name>A0A9P8W0N4_9HYPO</name>
<dbReference type="EMBL" id="JAGPYM010000016">
    <property type="protein sequence ID" value="KAH6886217.1"/>
    <property type="molecule type" value="Genomic_DNA"/>
</dbReference>
<evidence type="ECO:0000313" key="2">
    <source>
        <dbReference type="EMBL" id="KAH6886217.1"/>
    </source>
</evidence>
<dbReference type="PANTHER" id="PTHR17630:SF44">
    <property type="entry name" value="PROTEIN AIM2"/>
    <property type="match status" value="1"/>
</dbReference>
<protein>
    <submittedName>
        <fullName evidence="2">Alpha/Beta hydrolase protein</fullName>
    </submittedName>
</protein>
<dbReference type="OrthoDB" id="17560at2759"/>
<comment type="caution">
    <text evidence="2">The sequence shown here is derived from an EMBL/GenBank/DDBJ whole genome shotgun (WGS) entry which is preliminary data.</text>
</comment>
<dbReference type="InterPro" id="IPR002925">
    <property type="entry name" value="Dienelactn_hydro"/>
</dbReference>
<accession>A0A9P8W0N4</accession>
<gene>
    <name evidence="2" type="ORF">B0T10DRAFT_461665</name>
</gene>
<dbReference type="GO" id="GO:0016787">
    <property type="term" value="F:hydrolase activity"/>
    <property type="evidence" value="ECO:0007669"/>
    <property type="project" value="UniProtKB-KW"/>
</dbReference>
<evidence type="ECO:0000313" key="3">
    <source>
        <dbReference type="Proteomes" id="UP000777438"/>
    </source>
</evidence>
<dbReference type="Pfam" id="PF01738">
    <property type="entry name" value="DLH"/>
    <property type="match status" value="1"/>
</dbReference>
<dbReference type="SUPFAM" id="SSF53474">
    <property type="entry name" value="alpha/beta-Hydrolases"/>
    <property type="match status" value="1"/>
</dbReference>
<dbReference type="Gene3D" id="3.40.50.1820">
    <property type="entry name" value="alpha/beta hydrolase"/>
    <property type="match status" value="1"/>
</dbReference>
<organism evidence="2 3">
    <name type="scientific">Thelonectria olida</name>
    <dbReference type="NCBI Taxonomy" id="1576542"/>
    <lineage>
        <taxon>Eukaryota</taxon>
        <taxon>Fungi</taxon>
        <taxon>Dikarya</taxon>
        <taxon>Ascomycota</taxon>
        <taxon>Pezizomycotina</taxon>
        <taxon>Sordariomycetes</taxon>
        <taxon>Hypocreomycetidae</taxon>
        <taxon>Hypocreales</taxon>
        <taxon>Nectriaceae</taxon>
        <taxon>Thelonectria</taxon>
    </lineage>
</organism>
<proteinExistence type="predicted"/>
<keyword evidence="2" id="KW-0378">Hydrolase</keyword>